<comment type="pathway">
    <text evidence="1">Cell wall biogenesis; cell wall polysaccharide biosynthesis.</text>
</comment>
<name>I0HYN9_CALAS</name>
<dbReference type="Proteomes" id="UP000007880">
    <property type="component" value="Chromosome"/>
</dbReference>
<dbReference type="EMBL" id="AP012337">
    <property type="protein sequence ID" value="BAL98126.1"/>
    <property type="molecule type" value="Genomic_DNA"/>
</dbReference>
<dbReference type="GO" id="GO:0016757">
    <property type="term" value="F:glycosyltransferase activity"/>
    <property type="evidence" value="ECO:0007669"/>
    <property type="project" value="UniProtKB-KW"/>
</dbReference>
<comment type="similarity">
    <text evidence="2">Belongs to the glycosyltransferase 2 family.</text>
</comment>
<protein>
    <submittedName>
        <fullName evidence="6">Putative glycosyltransferase</fullName>
    </submittedName>
</protein>
<sequence>MHLDEVTVIVPTKNEENNVQAFLASLPPQIMLIVVDASDDHTPVLVEATRTERTILVRSTAHIAAARNLGACIAETPWLLFTDADVTFASDYFERLQRRTDAHADAYFGAKQSQQAYAAYYRWFVRGQRLMAWMGVPAVSGSNFLVRRSAFLAVGGFDETLPCNEDSELGWRLTRRGYKVVFAPELIVYERDHRRLRRGAVRKTAHSLTRCALLYAGLLPERLRRSDWGYWR</sequence>
<organism evidence="6 7">
    <name type="scientific">Caldilinea aerophila (strain DSM 14535 / JCM 11387 / NBRC 104270 / STL-6-O1)</name>
    <dbReference type="NCBI Taxonomy" id="926550"/>
    <lineage>
        <taxon>Bacteria</taxon>
        <taxon>Bacillati</taxon>
        <taxon>Chloroflexota</taxon>
        <taxon>Caldilineae</taxon>
        <taxon>Caldilineales</taxon>
        <taxon>Caldilineaceae</taxon>
        <taxon>Caldilinea</taxon>
    </lineage>
</organism>
<proteinExistence type="inferred from homology"/>
<evidence type="ECO:0000259" key="5">
    <source>
        <dbReference type="Pfam" id="PF00535"/>
    </source>
</evidence>
<reference evidence="6 7" key="1">
    <citation type="submission" date="2012-02" db="EMBL/GenBank/DDBJ databases">
        <title>Complete genome sequence of Caldilinea aerophila DSM 14535 (= NBRC 102666).</title>
        <authorList>
            <person name="Oguchi A."/>
            <person name="Hosoyama A."/>
            <person name="Sekine M."/>
            <person name="Fukai R."/>
            <person name="Kato Y."/>
            <person name="Nakamura S."/>
            <person name="Hanada S."/>
            <person name="Yamazaki S."/>
            <person name="Fujita N."/>
        </authorList>
    </citation>
    <scope>NUCLEOTIDE SEQUENCE [LARGE SCALE GENOMIC DNA]</scope>
    <source>
        <strain evidence="7">DSM 14535 / JCM 11387 / NBRC 104270 / STL-6-O1</strain>
    </source>
</reference>
<dbReference type="Pfam" id="PF00535">
    <property type="entry name" value="Glycos_transf_2"/>
    <property type="match status" value="1"/>
</dbReference>
<dbReference type="PANTHER" id="PTHR43179:SF12">
    <property type="entry name" value="GALACTOFURANOSYLTRANSFERASE GLFT2"/>
    <property type="match status" value="1"/>
</dbReference>
<dbReference type="RefSeq" id="WP_014431369.1">
    <property type="nucleotide sequence ID" value="NC_017079.1"/>
</dbReference>
<keyword evidence="3" id="KW-0328">Glycosyltransferase</keyword>
<evidence type="ECO:0000256" key="4">
    <source>
        <dbReference type="ARBA" id="ARBA00022679"/>
    </source>
</evidence>
<dbReference type="eggNOG" id="COG1216">
    <property type="taxonomic scope" value="Bacteria"/>
</dbReference>
<keyword evidence="7" id="KW-1185">Reference proteome</keyword>
<evidence type="ECO:0000313" key="6">
    <source>
        <dbReference type="EMBL" id="BAL98126.1"/>
    </source>
</evidence>
<dbReference type="OrthoDB" id="9810303at2"/>
<accession>I0HYN9</accession>
<feature type="domain" description="Glycosyltransferase 2-like" evidence="5">
    <location>
        <begin position="7"/>
        <end position="151"/>
    </location>
</feature>
<evidence type="ECO:0000256" key="1">
    <source>
        <dbReference type="ARBA" id="ARBA00004776"/>
    </source>
</evidence>
<dbReference type="STRING" id="926550.CLDAP_00870"/>
<keyword evidence="4 6" id="KW-0808">Transferase</keyword>
<dbReference type="PANTHER" id="PTHR43179">
    <property type="entry name" value="RHAMNOSYLTRANSFERASE WBBL"/>
    <property type="match status" value="1"/>
</dbReference>
<evidence type="ECO:0000256" key="3">
    <source>
        <dbReference type="ARBA" id="ARBA00022676"/>
    </source>
</evidence>
<dbReference type="KEGG" id="cap:CLDAP_00870"/>
<dbReference type="SUPFAM" id="SSF53448">
    <property type="entry name" value="Nucleotide-diphospho-sugar transferases"/>
    <property type="match status" value="1"/>
</dbReference>
<dbReference type="InterPro" id="IPR029044">
    <property type="entry name" value="Nucleotide-diphossugar_trans"/>
</dbReference>
<dbReference type="InterPro" id="IPR001173">
    <property type="entry name" value="Glyco_trans_2-like"/>
</dbReference>
<gene>
    <name evidence="6" type="ordered locus">CLDAP_00870</name>
</gene>
<dbReference type="Gene3D" id="3.90.550.10">
    <property type="entry name" value="Spore Coat Polysaccharide Biosynthesis Protein SpsA, Chain A"/>
    <property type="match status" value="1"/>
</dbReference>
<evidence type="ECO:0000313" key="7">
    <source>
        <dbReference type="Proteomes" id="UP000007880"/>
    </source>
</evidence>
<dbReference type="AlphaFoldDB" id="I0HYN9"/>
<dbReference type="HOGENOM" id="CLU_025996_17_4_0"/>
<evidence type="ECO:0000256" key="2">
    <source>
        <dbReference type="ARBA" id="ARBA00006739"/>
    </source>
</evidence>